<dbReference type="InterPro" id="IPR043129">
    <property type="entry name" value="ATPase_NBD"/>
</dbReference>
<dbReference type="Proteomes" id="UP000005408">
    <property type="component" value="Unassembled WGS sequence"/>
</dbReference>
<dbReference type="SUPFAM" id="SSF53067">
    <property type="entry name" value="Actin-like ATPase domain"/>
    <property type="match status" value="1"/>
</dbReference>
<dbReference type="EnsemblMetazoa" id="G33447.1">
    <property type="protein sequence ID" value="G33447.1:cds"/>
    <property type="gene ID" value="G33447"/>
</dbReference>
<evidence type="ECO:0000313" key="1">
    <source>
        <dbReference type="EnsemblMetazoa" id="G33447.1:cds"/>
    </source>
</evidence>
<dbReference type="AlphaFoldDB" id="A0A8W8MNW1"/>
<keyword evidence="2" id="KW-1185">Reference proteome</keyword>
<sequence length="185" mass="21428">MFERKKVDTEFKTENIRWMLTVPAIYEEPAKQFMRLAAREAGIEGDNLLLALEPEAASIYVKEMNVEVHTDMNQSRLSDFSPKTKYMIAARGTVDVTVREVLPDRSLKEITKASGGAWGGLHVNQRFYQFIEDMVGNKLMEKFRDQHPAAQLDLERKLEQKKRNLSGDKHNRILINLPDELIEFF</sequence>
<reference evidence="1" key="1">
    <citation type="submission" date="2022-08" db="UniProtKB">
        <authorList>
            <consortium name="EnsemblMetazoa"/>
        </authorList>
    </citation>
    <scope>IDENTIFICATION</scope>
    <source>
        <strain evidence="1">05x7-T-G4-1.051#20</strain>
    </source>
</reference>
<name>A0A8W8MNW1_MAGGI</name>
<dbReference type="PANTHER" id="PTHR14187">
    <property type="entry name" value="ALPHA KINASE/ELONGATION FACTOR 2 KINASE"/>
    <property type="match status" value="1"/>
</dbReference>
<organism evidence="1 2">
    <name type="scientific">Magallana gigas</name>
    <name type="common">Pacific oyster</name>
    <name type="synonym">Crassostrea gigas</name>
    <dbReference type="NCBI Taxonomy" id="29159"/>
    <lineage>
        <taxon>Eukaryota</taxon>
        <taxon>Metazoa</taxon>
        <taxon>Spiralia</taxon>
        <taxon>Lophotrochozoa</taxon>
        <taxon>Mollusca</taxon>
        <taxon>Bivalvia</taxon>
        <taxon>Autobranchia</taxon>
        <taxon>Pteriomorphia</taxon>
        <taxon>Ostreida</taxon>
        <taxon>Ostreoidea</taxon>
        <taxon>Ostreidae</taxon>
        <taxon>Magallana</taxon>
    </lineage>
</organism>
<evidence type="ECO:0000313" key="2">
    <source>
        <dbReference type="Proteomes" id="UP000005408"/>
    </source>
</evidence>
<dbReference type="PANTHER" id="PTHR14187:SF5">
    <property type="entry name" value="HEAT SHOCK 70 KDA PROTEIN 12A"/>
    <property type="match status" value="1"/>
</dbReference>
<protein>
    <submittedName>
        <fullName evidence="1">Uncharacterized protein</fullName>
    </submittedName>
</protein>
<accession>A0A8W8MNW1</accession>
<dbReference type="Gene3D" id="3.30.420.40">
    <property type="match status" value="1"/>
</dbReference>
<proteinExistence type="predicted"/>